<reference evidence="2 3" key="1">
    <citation type="submission" date="2024-09" db="EMBL/GenBank/DDBJ databases">
        <title>Chromosome-scale assembly of Riccia fluitans.</title>
        <authorList>
            <person name="Paukszto L."/>
            <person name="Sawicki J."/>
            <person name="Karawczyk K."/>
            <person name="Piernik-Szablinska J."/>
            <person name="Szczecinska M."/>
            <person name="Mazdziarz M."/>
        </authorList>
    </citation>
    <scope>NUCLEOTIDE SEQUENCE [LARGE SCALE GENOMIC DNA]</scope>
    <source>
        <strain evidence="2">Rf_01</strain>
        <tissue evidence="2">Aerial parts of the thallus</tissue>
    </source>
</reference>
<evidence type="ECO:0000313" key="2">
    <source>
        <dbReference type="EMBL" id="KAL2652371.1"/>
    </source>
</evidence>
<organism evidence="2 3">
    <name type="scientific">Riccia fluitans</name>
    <dbReference type="NCBI Taxonomy" id="41844"/>
    <lineage>
        <taxon>Eukaryota</taxon>
        <taxon>Viridiplantae</taxon>
        <taxon>Streptophyta</taxon>
        <taxon>Embryophyta</taxon>
        <taxon>Marchantiophyta</taxon>
        <taxon>Marchantiopsida</taxon>
        <taxon>Marchantiidae</taxon>
        <taxon>Marchantiales</taxon>
        <taxon>Ricciaceae</taxon>
        <taxon>Riccia</taxon>
    </lineage>
</organism>
<feature type="compositionally biased region" description="Basic and acidic residues" evidence="1">
    <location>
        <begin position="51"/>
        <end position="68"/>
    </location>
</feature>
<dbReference type="AlphaFoldDB" id="A0ABD1ZNU4"/>
<keyword evidence="3" id="KW-1185">Reference proteome</keyword>
<protein>
    <submittedName>
        <fullName evidence="2">Uncharacterized protein</fullName>
    </submittedName>
</protein>
<proteinExistence type="predicted"/>
<comment type="caution">
    <text evidence="2">The sequence shown here is derived from an EMBL/GenBank/DDBJ whole genome shotgun (WGS) entry which is preliminary data.</text>
</comment>
<gene>
    <name evidence="2" type="ORF">R1flu_020499</name>
</gene>
<accession>A0ABD1ZNU4</accession>
<dbReference type="Proteomes" id="UP001605036">
    <property type="component" value="Unassembled WGS sequence"/>
</dbReference>
<sequence>MRKKDAAASRRLRCGELEYQEGRQERNEQDRRAVTTQLGPGKRMRTPLLRLLDKREDDRAEGRERGKEDEEIDDGDGDGYSRNKSAIYALRTRRRKRLPYTRKTESNLPFWPWTMWQGDLQARQSSVAFHQRVNSASADT</sequence>
<dbReference type="EMBL" id="JBHFFA010000001">
    <property type="protein sequence ID" value="KAL2652371.1"/>
    <property type="molecule type" value="Genomic_DNA"/>
</dbReference>
<feature type="region of interest" description="Disordered" evidence="1">
    <location>
        <begin position="1"/>
        <end position="85"/>
    </location>
</feature>
<evidence type="ECO:0000256" key="1">
    <source>
        <dbReference type="SAM" id="MobiDB-lite"/>
    </source>
</evidence>
<feature type="compositionally biased region" description="Basic and acidic residues" evidence="1">
    <location>
        <begin position="1"/>
        <end position="33"/>
    </location>
</feature>
<evidence type="ECO:0000313" key="3">
    <source>
        <dbReference type="Proteomes" id="UP001605036"/>
    </source>
</evidence>
<name>A0ABD1ZNU4_9MARC</name>